<accession>A0ABT6R726</accession>
<dbReference type="Proteomes" id="UP001226434">
    <property type="component" value="Unassembled WGS sequence"/>
</dbReference>
<evidence type="ECO:0000256" key="5">
    <source>
        <dbReference type="ARBA" id="ARBA00023237"/>
    </source>
</evidence>
<dbReference type="SUPFAM" id="SSF48452">
    <property type="entry name" value="TPR-like"/>
    <property type="match status" value="1"/>
</dbReference>
<comment type="subcellular location">
    <subcellularLocation>
        <location evidence="1">Cell outer membrane</location>
    </subcellularLocation>
</comment>
<dbReference type="EMBL" id="JASBRG010000001">
    <property type="protein sequence ID" value="MDI3318364.1"/>
    <property type="molecule type" value="Genomic_DNA"/>
</dbReference>
<evidence type="ECO:0000256" key="4">
    <source>
        <dbReference type="ARBA" id="ARBA00023136"/>
    </source>
</evidence>
<evidence type="ECO:0000256" key="3">
    <source>
        <dbReference type="ARBA" id="ARBA00022729"/>
    </source>
</evidence>
<evidence type="ECO:0000256" key="2">
    <source>
        <dbReference type="ARBA" id="ARBA00006275"/>
    </source>
</evidence>
<evidence type="ECO:0000259" key="6">
    <source>
        <dbReference type="Pfam" id="PF07980"/>
    </source>
</evidence>
<dbReference type="Pfam" id="PF07980">
    <property type="entry name" value="SusD_RagB"/>
    <property type="match status" value="1"/>
</dbReference>
<dbReference type="RefSeq" id="WP_282332490.1">
    <property type="nucleotide sequence ID" value="NZ_JASBRG010000001.1"/>
</dbReference>
<keyword evidence="5" id="KW-0998">Cell outer membrane</keyword>
<dbReference type="Pfam" id="PF14322">
    <property type="entry name" value="SusD-like_3"/>
    <property type="match status" value="1"/>
</dbReference>
<gene>
    <name evidence="8" type="ORF">QJ048_01200</name>
</gene>
<organism evidence="8 9">
    <name type="scientific">Pinibacter soli</name>
    <dbReference type="NCBI Taxonomy" id="3044211"/>
    <lineage>
        <taxon>Bacteria</taxon>
        <taxon>Pseudomonadati</taxon>
        <taxon>Bacteroidota</taxon>
        <taxon>Chitinophagia</taxon>
        <taxon>Chitinophagales</taxon>
        <taxon>Chitinophagaceae</taxon>
        <taxon>Pinibacter</taxon>
    </lineage>
</organism>
<proteinExistence type="inferred from homology"/>
<keyword evidence="4" id="KW-0472">Membrane</keyword>
<sequence length="602" mass="67243">MKNKFLLYILAGSMAITGCKKDFLVQEPLASFTNEDFWTSESSVRAFAQGYYPDRFSGFGVNDLGGSYSVRETLNDDYTNINLSGFAAQPTVNGGSWDTYFSKIRKDNIFIENVSKMKFSDTATYKHWNGIARFFRGFDYASFVFDFGDVPFYNKPLTDNDPLLFKPRDPATVVMDSVLADLNYASQNVKLTDPLTGPNGLVITKDVVNAFMSRLLLYVGTKLKYDPAKTAADKNKAAGYLQAAKDAAARVINSGRFSVADNYQKLCSTIDISATATVSKEMILYRRYNTGEVTHAIESGNNANTIQGYAAPKDVIDAYLCTNGMPIKTTNGVNPQYQGDQSVTSQLANRDLRLANTFRTDRYYLQYIETGYSTTGYKCWKFLDEPTQNDATSVQSFNITDAPIIRLGEVMLNYIEAAAELADMGQYTVLQNDLDITINALRKRTGYATASRLPDMKIIGGLPAVGTTVYEDADRDPTVPSLIWEIRRERRLELLYEGFRLRDLKRWRKLDYANTELYPKKNLGAWVTKNATTKGLILADINGNVTSAANVTTGSGYLKVSQTLRNAANGNVLDRNYFDCVPTYQVDFYQRNGSALTQNPGW</sequence>
<dbReference type="PROSITE" id="PS51257">
    <property type="entry name" value="PROKAR_LIPOPROTEIN"/>
    <property type="match status" value="1"/>
</dbReference>
<protein>
    <submittedName>
        <fullName evidence="8">RagB/SusD family nutrient uptake outer membrane protein</fullName>
    </submittedName>
</protein>
<dbReference type="InterPro" id="IPR011990">
    <property type="entry name" value="TPR-like_helical_dom_sf"/>
</dbReference>
<comment type="caution">
    <text evidence="8">The sequence shown here is derived from an EMBL/GenBank/DDBJ whole genome shotgun (WGS) entry which is preliminary data.</text>
</comment>
<dbReference type="Gene3D" id="1.25.40.390">
    <property type="match status" value="1"/>
</dbReference>
<name>A0ABT6R726_9BACT</name>
<reference evidence="8 9" key="1">
    <citation type="submission" date="2023-05" db="EMBL/GenBank/DDBJ databases">
        <title>Genome sequence of Pinibacter sp. MAH-24.</title>
        <authorList>
            <person name="Huq M.A."/>
        </authorList>
    </citation>
    <scope>NUCLEOTIDE SEQUENCE [LARGE SCALE GENOMIC DNA]</scope>
    <source>
        <strain evidence="8 9">MAH-24</strain>
    </source>
</reference>
<evidence type="ECO:0000313" key="8">
    <source>
        <dbReference type="EMBL" id="MDI3318364.1"/>
    </source>
</evidence>
<evidence type="ECO:0000256" key="1">
    <source>
        <dbReference type="ARBA" id="ARBA00004442"/>
    </source>
</evidence>
<keyword evidence="9" id="KW-1185">Reference proteome</keyword>
<evidence type="ECO:0000313" key="9">
    <source>
        <dbReference type="Proteomes" id="UP001226434"/>
    </source>
</evidence>
<dbReference type="InterPro" id="IPR012944">
    <property type="entry name" value="SusD_RagB_dom"/>
</dbReference>
<feature type="domain" description="RagB/SusD" evidence="6">
    <location>
        <begin position="299"/>
        <end position="602"/>
    </location>
</feature>
<evidence type="ECO:0000259" key="7">
    <source>
        <dbReference type="Pfam" id="PF14322"/>
    </source>
</evidence>
<dbReference type="InterPro" id="IPR033985">
    <property type="entry name" value="SusD-like_N"/>
</dbReference>
<keyword evidence="3" id="KW-0732">Signal</keyword>
<feature type="domain" description="SusD-like N-terminal" evidence="7">
    <location>
        <begin position="91"/>
        <end position="189"/>
    </location>
</feature>
<comment type="similarity">
    <text evidence="2">Belongs to the SusD family.</text>
</comment>